<sequence>MRAGPKVIRNRLGDIIGCVDSISFAQGRVRVEGWSRDQRLYLLMKGGDLPVSDRFARGDVPTGSDLAEPGFLIDAPWDGNALRLACETAGRVRVIDLPCPGLWQRRVRMPIAALQLVWLGLRNAPDVIAAVGRGDEAAHARMRDRLGLTTALTARTRDLPEDLFATSPVTANPGPAATIIVPIYNAFDLLPELLSRLSRHTDVPGRLLLVEDASPDDRVRPFLCDWIKGPEAARLPMQVELLENPENLGFIGSVNRAFAKALEHPDPVILLNSDAMVPAGWAARLLAPLSDMDKVATVTPMSNDAEIFSVPRIVCRSDLAKDQVDALDAVAATLSPPLARADVPTGVGFCMAINRGFLEKLPGFDTAFGKGYGEEVDWCQKARALGGRHIGLASLFVEHRGGASFGSAAKQALVARNNATVARRYPSYDAEVQDFIRADPLSAPRLALGIAWALTLKDTPLPVYLGHSLGGGAEHYLARRVQGDLARYGAVVVVRVGGDRRWRVELHTPDEVLGAATGSTDTLRGLFAGPGARRLIYSCGVGDGDPVGLPAALLDLVQPGRDAIEILFHDYFPVSPSYTLLDKDGHYRGVPHPGTEDAAHATSRPDGTPVSLDQWRAEWGRLVAAAETLVVFSRASRDIVAQAYPQAAERLRLIPHDDTHAVPRIPVPATGKPGIGVLGDIGFQKGAEVVAKLGGVLNPERQSLTIIGRVDPAYAPPDHVTVHGRYALDDLPRLAAAYGIDRWFIPSIWPETFSYTTREAIATGLPVFCFDLGGQAEGVATADNGHLLPLVLADDPHALAQALIRLPKSPEKQTLDSKAAE</sequence>
<evidence type="ECO:0000256" key="4">
    <source>
        <dbReference type="SAM" id="MobiDB-lite"/>
    </source>
</evidence>
<keyword evidence="3 6" id="KW-0808">Transferase</keyword>
<evidence type="ECO:0000259" key="5">
    <source>
        <dbReference type="Pfam" id="PF00535"/>
    </source>
</evidence>
<dbReference type="GO" id="GO:0016757">
    <property type="term" value="F:glycosyltransferase activity"/>
    <property type="evidence" value="ECO:0007669"/>
    <property type="project" value="UniProtKB-KW"/>
</dbReference>
<dbReference type="SUPFAM" id="SSF53756">
    <property type="entry name" value="UDP-Glycosyltransferase/glycogen phosphorylase"/>
    <property type="match status" value="1"/>
</dbReference>
<dbReference type="PANTHER" id="PTHR43179:SF12">
    <property type="entry name" value="GALACTOFURANOSYLTRANSFERASE GLFT2"/>
    <property type="match status" value="1"/>
</dbReference>
<dbReference type="InterPro" id="IPR001173">
    <property type="entry name" value="Glyco_trans_2-like"/>
</dbReference>
<evidence type="ECO:0000256" key="3">
    <source>
        <dbReference type="ARBA" id="ARBA00022679"/>
    </source>
</evidence>
<evidence type="ECO:0000313" key="6">
    <source>
        <dbReference type="EMBL" id="MEV8468052.1"/>
    </source>
</evidence>
<proteinExistence type="inferred from homology"/>
<evidence type="ECO:0000313" key="7">
    <source>
        <dbReference type="Proteomes" id="UP001553161"/>
    </source>
</evidence>
<comment type="caution">
    <text evidence="6">The sequence shown here is derived from an EMBL/GenBank/DDBJ whole genome shotgun (WGS) entry which is preliminary data.</text>
</comment>
<feature type="region of interest" description="Disordered" evidence="4">
    <location>
        <begin position="589"/>
        <end position="609"/>
    </location>
</feature>
<name>A0ABV3L993_9RHOB</name>
<dbReference type="Gene3D" id="3.90.550.10">
    <property type="entry name" value="Spore Coat Polysaccharide Biosynthesis Protein SpsA, Chain A"/>
    <property type="match status" value="1"/>
</dbReference>
<reference evidence="6 7" key="1">
    <citation type="submission" date="2024-07" db="EMBL/GenBank/DDBJ databases">
        <authorList>
            <person name="Kang M."/>
        </authorList>
    </citation>
    <scope>NUCLEOTIDE SEQUENCE [LARGE SCALE GENOMIC DNA]</scope>
    <source>
        <strain evidence="6 7">DFM31</strain>
    </source>
</reference>
<accession>A0ABV3L993</accession>
<dbReference type="Gene3D" id="3.40.50.2000">
    <property type="entry name" value="Glycogen Phosphorylase B"/>
    <property type="match status" value="1"/>
</dbReference>
<dbReference type="EC" id="2.4.-.-" evidence="6"/>
<dbReference type="Pfam" id="PF00535">
    <property type="entry name" value="Glycos_transf_2"/>
    <property type="match status" value="1"/>
</dbReference>
<gene>
    <name evidence="6" type="ORF">AB0T83_14845</name>
</gene>
<dbReference type="EMBL" id="JBFBVU010000021">
    <property type="protein sequence ID" value="MEV8468052.1"/>
    <property type="molecule type" value="Genomic_DNA"/>
</dbReference>
<organism evidence="6 7">
    <name type="scientific">Meridianimarinicoccus marinus</name>
    <dbReference type="NCBI Taxonomy" id="3231483"/>
    <lineage>
        <taxon>Bacteria</taxon>
        <taxon>Pseudomonadati</taxon>
        <taxon>Pseudomonadota</taxon>
        <taxon>Alphaproteobacteria</taxon>
        <taxon>Rhodobacterales</taxon>
        <taxon>Paracoccaceae</taxon>
        <taxon>Meridianimarinicoccus</taxon>
    </lineage>
</organism>
<dbReference type="InterPro" id="IPR029044">
    <property type="entry name" value="Nucleotide-diphossugar_trans"/>
</dbReference>
<feature type="domain" description="Glycosyltransferase 2-like" evidence="5">
    <location>
        <begin position="178"/>
        <end position="313"/>
    </location>
</feature>
<evidence type="ECO:0000256" key="1">
    <source>
        <dbReference type="ARBA" id="ARBA00006739"/>
    </source>
</evidence>
<comment type="similarity">
    <text evidence="1">Belongs to the glycosyltransferase 2 family.</text>
</comment>
<dbReference type="PANTHER" id="PTHR43179">
    <property type="entry name" value="RHAMNOSYLTRANSFERASE WBBL"/>
    <property type="match status" value="1"/>
</dbReference>
<evidence type="ECO:0000256" key="2">
    <source>
        <dbReference type="ARBA" id="ARBA00022676"/>
    </source>
</evidence>
<protein>
    <submittedName>
        <fullName evidence="6">Glycosyltransferase</fullName>
        <ecNumber evidence="6">2.4.-.-</ecNumber>
    </submittedName>
</protein>
<keyword evidence="7" id="KW-1185">Reference proteome</keyword>
<dbReference type="Pfam" id="PF13692">
    <property type="entry name" value="Glyco_trans_1_4"/>
    <property type="match status" value="1"/>
</dbReference>
<dbReference type="Proteomes" id="UP001553161">
    <property type="component" value="Unassembled WGS sequence"/>
</dbReference>
<keyword evidence="2 6" id="KW-0328">Glycosyltransferase</keyword>
<dbReference type="SUPFAM" id="SSF53448">
    <property type="entry name" value="Nucleotide-diphospho-sugar transferases"/>
    <property type="match status" value="1"/>
</dbReference>